<evidence type="ECO:0000256" key="2">
    <source>
        <dbReference type="ARBA" id="ARBA00009549"/>
    </source>
</evidence>
<comment type="subcellular location">
    <subcellularLocation>
        <location evidence="1">Cytoplasm</location>
        <location evidence="1">Cytoskeleton</location>
        <location evidence="1">Spindle</location>
    </subcellularLocation>
</comment>
<evidence type="ECO:0000256" key="6">
    <source>
        <dbReference type="SAM" id="MobiDB-lite"/>
    </source>
</evidence>
<feature type="region of interest" description="Disordered" evidence="6">
    <location>
        <begin position="656"/>
        <end position="807"/>
    </location>
</feature>
<accession>A0A9W9A3Q1</accession>
<dbReference type="GO" id="GO:0051301">
    <property type="term" value="P:cell division"/>
    <property type="evidence" value="ECO:0007669"/>
    <property type="project" value="UniProtKB-KW"/>
</dbReference>
<feature type="compositionally biased region" description="Polar residues" evidence="6">
    <location>
        <begin position="713"/>
        <end position="733"/>
    </location>
</feature>
<feature type="compositionally biased region" description="Low complexity" evidence="6">
    <location>
        <begin position="676"/>
        <end position="705"/>
    </location>
</feature>
<feature type="region of interest" description="Disordered" evidence="6">
    <location>
        <begin position="98"/>
        <end position="121"/>
    </location>
</feature>
<dbReference type="GO" id="GO:0005881">
    <property type="term" value="C:cytoplasmic microtubule"/>
    <property type="evidence" value="ECO:0007669"/>
    <property type="project" value="TreeGrafter"/>
</dbReference>
<dbReference type="OrthoDB" id="46159at2759"/>
<comment type="similarity">
    <text evidence="2">Belongs to the CLASP family.</text>
</comment>
<comment type="caution">
    <text evidence="8">The sequence shown here is derived from an EMBL/GenBank/DDBJ whole genome shotgun (WGS) entry which is preliminary data.</text>
</comment>
<reference evidence="8" key="1">
    <citation type="submission" date="2022-08" db="EMBL/GenBank/DDBJ databases">
        <title>A Global Phylogenomic Analysis of the Shiitake Genus Lentinula.</title>
        <authorList>
            <consortium name="DOE Joint Genome Institute"/>
            <person name="Sierra-Patev S."/>
            <person name="Min B."/>
            <person name="Naranjo-Ortiz M."/>
            <person name="Looney B."/>
            <person name="Konkel Z."/>
            <person name="Slot J.C."/>
            <person name="Sakamoto Y."/>
            <person name="Steenwyk J.L."/>
            <person name="Rokas A."/>
            <person name="Carro J."/>
            <person name="Camarero S."/>
            <person name="Ferreira P."/>
            <person name="Molpeceres G."/>
            <person name="Ruiz-Duenas F.J."/>
            <person name="Serrano A."/>
            <person name="Henrissat B."/>
            <person name="Drula E."/>
            <person name="Hughes K.W."/>
            <person name="Mata J.L."/>
            <person name="Ishikawa N.K."/>
            <person name="Vargas-Isla R."/>
            <person name="Ushijima S."/>
            <person name="Smith C.A."/>
            <person name="Ahrendt S."/>
            <person name="Andreopoulos W."/>
            <person name="He G."/>
            <person name="Labutti K."/>
            <person name="Lipzen A."/>
            <person name="Ng V."/>
            <person name="Riley R."/>
            <person name="Sandor L."/>
            <person name="Barry K."/>
            <person name="Martinez A.T."/>
            <person name="Xiao Y."/>
            <person name="Gibbons J.G."/>
            <person name="Terashima K."/>
            <person name="Grigoriev I.V."/>
            <person name="Hibbett D.S."/>
        </authorList>
    </citation>
    <scope>NUCLEOTIDE SEQUENCE</scope>
    <source>
        <strain evidence="8">JLM2183</strain>
    </source>
</reference>
<keyword evidence="5" id="KW-0131">Cell cycle</keyword>
<evidence type="ECO:0000256" key="3">
    <source>
        <dbReference type="ARBA" id="ARBA00022618"/>
    </source>
</evidence>
<keyword evidence="3" id="KW-0132">Cell division</keyword>
<keyword evidence="9" id="KW-1185">Reference proteome</keyword>
<dbReference type="GO" id="GO:0005815">
    <property type="term" value="C:microtubule organizing center"/>
    <property type="evidence" value="ECO:0007669"/>
    <property type="project" value="TreeGrafter"/>
</dbReference>
<evidence type="ECO:0000259" key="7">
    <source>
        <dbReference type="SMART" id="SM01349"/>
    </source>
</evidence>
<dbReference type="SUPFAM" id="SSF48371">
    <property type="entry name" value="ARM repeat"/>
    <property type="match status" value="1"/>
</dbReference>
<feature type="compositionally biased region" description="Low complexity" evidence="6">
    <location>
        <begin position="778"/>
        <end position="797"/>
    </location>
</feature>
<evidence type="ECO:0000256" key="1">
    <source>
        <dbReference type="ARBA" id="ARBA00004186"/>
    </source>
</evidence>
<name>A0A9W9A3Q1_9AGAR</name>
<dbReference type="PANTHER" id="PTHR21567">
    <property type="entry name" value="CLASP"/>
    <property type="match status" value="1"/>
</dbReference>
<dbReference type="Pfam" id="PF12348">
    <property type="entry name" value="CLASP_N"/>
    <property type="match status" value="1"/>
</dbReference>
<dbReference type="InterPro" id="IPR034085">
    <property type="entry name" value="TOG"/>
</dbReference>
<dbReference type="GO" id="GO:0090307">
    <property type="term" value="P:mitotic spindle assembly"/>
    <property type="evidence" value="ECO:0007669"/>
    <property type="project" value="TreeGrafter"/>
</dbReference>
<dbReference type="PANTHER" id="PTHR21567:SF9">
    <property type="entry name" value="CLIP-ASSOCIATING PROTEIN"/>
    <property type="match status" value="1"/>
</dbReference>
<dbReference type="SMART" id="SM01349">
    <property type="entry name" value="TOG"/>
    <property type="match status" value="1"/>
</dbReference>
<feature type="region of interest" description="Disordered" evidence="6">
    <location>
        <begin position="302"/>
        <end position="376"/>
    </location>
</feature>
<feature type="region of interest" description="Disordered" evidence="6">
    <location>
        <begin position="625"/>
        <end position="644"/>
    </location>
</feature>
<feature type="compositionally biased region" description="Low complexity" evidence="6">
    <location>
        <begin position="754"/>
        <end position="770"/>
    </location>
</feature>
<dbReference type="InterPro" id="IPR016024">
    <property type="entry name" value="ARM-type_fold"/>
</dbReference>
<sequence>MEPGDSRLDALLSQCRNNGETEFCKASATLSHVHKLDVDVKIDALTKIQAEAEQGLEINDPDALISVLKTCLRTPNQHLTTATLSVLPTLLPLLISRPLNSPPPHNHGNGQSSAHSSTSSSSPSSIVDAYALRQLLNAFLPTGGLFERLGDKEKAQMKAREAIVILGGFAFRAPGSTMATMSTGSRSGKGTETPLAVFERFLREIGLSSKVWKAREQSVLTLVHIRRQNHMFPLRPYLPLLVDCLEDTDAHVRDCARQSIIELFSGPSVTDAARADLKKEMTRKGVRKTIVDGVLSKLLSGNGVDSGLQSPSGSENGDAPGGYIPPSLALQGRKPSGPPALLPRSLSQSGIARPPSRAAALDSSTPPTPTTEAPAEVKPVYIASIRDLENEFQGMEKAFEGKETEHNWSTREQSIQRVRGMLKGDVHQKYFDSFIACLKQGFIQWSLKTLASLRTTVCINTCSLYHELTVALGTSIDPFCDILLTNLLKIAGFTKKLTADRSQASVNSLIMHSSGTPRIFISLISQTLKEKNVQARNFAMGHFKAYIDVHGHRAKHAIESYGGVEILESAIKKSLADPNAGVKAAARATFWSFNEIWTERGLALLEALTPIARKEVEKVCPKPELALSLPPTTPKPTKKSSVAAAIAASRAKAKAIATAPPSLRHQATSASHVAPTRRSGSPSLSKSTSQSPPSRPSSPLRTSTGPSPPRSRIISNTMSRSVSTTAITPSTSRLGPRTDSPPSPPSPVSDGLPRRLSSPLASSTSPTRPSTIRRALQTTLPASPPSSTKSPPHLPLSRIQPASSAATRMSSLMPTMNDSDEDSLLLASAIPLPDGDSDSEHSINLMSFSAPYEMFPPPPASNSQTHSVSPKSADFKAMIGVSNALSTDSVTELAQAGGAPVVEDALRARAEQAESAAERLLELVEPEDGIPHPILPPSLLVGSSVSSGLSTPGKSKPAPVSVAQALFPVTPVNRASTIMRQAALFQDSPAYNGKAPSLLDVLQDRSKETGWWLKRNTLLGQRIKLGITESSDPQTILEKYISILEAGDADLSTLQKLVFLCIENPATDVLSPLSPDSLYPMSPSPFASSDSAPLHRDMWEKNRNFDKLLSALSSYMLSTEDELQIEYGLMVVWQLLESQSMHLEGREGDVFTLLLRVRYCNKFIVLEATNTIRDVLTTRIEPVYGLTTLHASLRAFQAEAPPSENDVEVKATSYAFGLIALGKFVLRLPAEIAEEELPRLRDTLISGLNDAKSLVVREAAAAAIISAQLVLRDETHLFALLDGLADEKKNLLTYLFDKHGARGLSHSLGRTGIDKLEKEMRRLDTRTSTPPRRPG</sequence>
<dbReference type="InterPro" id="IPR011989">
    <property type="entry name" value="ARM-like"/>
</dbReference>
<dbReference type="GO" id="GO:0005876">
    <property type="term" value="C:spindle microtubule"/>
    <property type="evidence" value="ECO:0007669"/>
    <property type="project" value="TreeGrafter"/>
</dbReference>
<organism evidence="8 9">
    <name type="scientific">Lentinula aciculospora</name>
    <dbReference type="NCBI Taxonomy" id="153920"/>
    <lineage>
        <taxon>Eukaryota</taxon>
        <taxon>Fungi</taxon>
        <taxon>Dikarya</taxon>
        <taxon>Basidiomycota</taxon>
        <taxon>Agaricomycotina</taxon>
        <taxon>Agaricomycetes</taxon>
        <taxon>Agaricomycetidae</taxon>
        <taxon>Agaricales</taxon>
        <taxon>Marasmiineae</taxon>
        <taxon>Omphalotaceae</taxon>
        <taxon>Lentinula</taxon>
    </lineage>
</organism>
<keyword evidence="5" id="KW-0498">Mitosis</keyword>
<dbReference type="GO" id="GO:0008017">
    <property type="term" value="F:microtubule binding"/>
    <property type="evidence" value="ECO:0007669"/>
    <property type="project" value="TreeGrafter"/>
</dbReference>
<dbReference type="Proteomes" id="UP001150266">
    <property type="component" value="Unassembled WGS sequence"/>
</dbReference>
<protein>
    <submittedName>
        <fullName evidence="8">Clasp N terminal-domain-containing protein</fullName>
    </submittedName>
</protein>
<dbReference type="InterPro" id="IPR024395">
    <property type="entry name" value="CLASP_N_dom"/>
</dbReference>
<dbReference type="EMBL" id="JAOTPV010000021">
    <property type="protein sequence ID" value="KAJ4472277.1"/>
    <property type="molecule type" value="Genomic_DNA"/>
</dbReference>
<keyword evidence="4" id="KW-0493">Microtubule</keyword>
<proteinExistence type="inferred from homology"/>
<gene>
    <name evidence="8" type="ORF">J3R30DRAFT_3799270</name>
</gene>
<dbReference type="GO" id="GO:1990023">
    <property type="term" value="C:mitotic spindle midzone"/>
    <property type="evidence" value="ECO:0007669"/>
    <property type="project" value="TreeGrafter"/>
</dbReference>
<evidence type="ECO:0000256" key="5">
    <source>
        <dbReference type="ARBA" id="ARBA00022776"/>
    </source>
</evidence>
<evidence type="ECO:0000256" key="4">
    <source>
        <dbReference type="ARBA" id="ARBA00022701"/>
    </source>
</evidence>
<evidence type="ECO:0000313" key="9">
    <source>
        <dbReference type="Proteomes" id="UP001150266"/>
    </source>
</evidence>
<evidence type="ECO:0000313" key="8">
    <source>
        <dbReference type="EMBL" id="KAJ4472277.1"/>
    </source>
</evidence>
<feature type="compositionally biased region" description="Low complexity" evidence="6">
    <location>
        <begin position="112"/>
        <end position="121"/>
    </location>
</feature>
<dbReference type="Gene3D" id="1.25.10.10">
    <property type="entry name" value="Leucine-rich Repeat Variant"/>
    <property type="match status" value="2"/>
</dbReference>
<feature type="domain" description="TOG" evidence="7">
    <location>
        <begin position="384"/>
        <end position="629"/>
    </location>
</feature>